<evidence type="ECO:0000256" key="3">
    <source>
        <dbReference type="ARBA" id="ARBA00022898"/>
    </source>
</evidence>
<evidence type="ECO:0000313" key="6">
    <source>
        <dbReference type="Proteomes" id="UP000500938"/>
    </source>
</evidence>
<dbReference type="KEGG" id="ggr:HKW67_01115"/>
<evidence type="ECO:0000259" key="4">
    <source>
        <dbReference type="Pfam" id="PF00266"/>
    </source>
</evidence>
<dbReference type="Gene3D" id="3.40.640.10">
    <property type="entry name" value="Type I PLP-dependent aspartate aminotransferase-like (Major domain)"/>
    <property type="match status" value="1"/>
</dbReference>
<gene>
    <name evidence="5" type="ORF">HKW67_01115</name>
</gene>
<evidence type="ECO:0000256" key="2">
    <source>
        <dbReference type="ARBA" id="ARBA00022801"/>
    </source>
</evidence>
<dbReference type="GO" id="GO:0005737">
    <property type="term" value="C:cytoplasm"/>
    <property type="evidence" value="ECO:0007669"/>
    <property type="project" value="InterPro"/>
</dbReference>
<keyword evidence="1" id="KW-0662">Pyridine nucleotide biosynthesis</keyword>
<proteinExistence type="predicted"/>
<protein>
    <submittedName>
        <fullName evidence="5">Aminotransferase class V-fold PLP-dependent enzyme</fullName>
    </submittedName>
</protein>
<keyword evidence="5" id="KW-0808">Transferase</keyword>
<dbReference type="GO" id="GO:0030170">
    <property type="term" value="F:pyridoxal phosphate binding"/>
    <property type="evidence" value="ECO:0007669"/>
    <property type="project" value="InterPro"/>
</dbReference>
<sequence>MTTSPDTLLRFRDAFPILGTSTYLVSNSLGAMPAAVTDHLADYARQWQTRGVRAWAEGWWELPVKMGNEIAPLIGAAPGTVVMVPTVTQAMSAILSAIDFPPERNEVVMTALDFPSVRYAYDALAPRLGARVTVVPSDDGIAIDLDRILAAITERTRLVAISHVLFRSAYIMDAAAICAKAKSVGALIALDAYHSVGVIPVDVQALGADFLCGGVLKWLCGGPGGCFLYASPGASEQLAPALTGWQAHRAPFAFAEQMDYAQGAWRWLGGTPVVPALFAGLEGPRIIAEAGLEAIRAKSTRQTSRLIEMADARGWRVHAPREAERRGGTVAFDVPHAAEVAKTLLARDVVIDYRPGAGIRVAPHFYTTDGELEACVAAMDDILATGAWTAFAGVHSTVT</sequence>
<dbReference type="Gene3D" id="3.90.1150.10">
    <property type="entry name" value="Aspartate Aminotransferase, domain 1"/>
    <property type="match status" value="1"/>
</dbReference>
<dbReference type="Pfam" id="PF00266">
    <property type="entry name" value="Aminotran_5"/>
    <property type="match status" value="1"/>
</dbReference>
<dbReference type="AlphaFoldDB" id="A0A6M4IPL5"/>
<dbReference type="Proteomes" id="UP000500938">
    <property type="component" value="Chromosome"/>
</dbReference>
<dbReference type="GO" id="GO:0019441">
    <property type="term" value="P:L-tryptophan catabolic process to kynurenine"/>
    <property type="evidence" value="ECO:0007669"/>
    <property type="project" value="TreeGrafter"/>
</dbReference>
<dbReference type="InterPro" id="IPR010111">
    <property type="entry name" value="Kynureninase"/>
</dbReference>
<dbReference type="InterPro" id="IPR015424">
    <property type="entry name" value="PyrdxlP-dep_Trfase"/>
</dbReference>
<evidence type="ECO:0000313" key="5">
    <source>
        <dbReference type="EMBL" id="QJR34211.1"/>
    </source>
</evidence>
<evidence type="ECO:0000256" key="1">
    <source>
        <dbReference type="ARBA" id="ARBA00022642"/>
    </source>
</evidence>
<dbReference type="RefSeq" id="WP_171223637.1">
    <property type="nucleotide sequence ID" value="NZ_CP053085.1"/>
</dbReference>
<dbReference type="InterPro" id="IPR015421">
    <property type="entry name" value="PyrdxlP-dep_Trfase_major"/>
</dbReference>
<dbReference type="EMBL" id="CP053085">
    <property type="protein sequence ID" value="QJR34211.1"/>
    <property type="molecule type" value="Genomic_DNA"/>
</dbReference>
<feature type="domain" description="Aminotransferase class V" evidence="4">
    <location>
        <begin position="23"/>
        <end position="349"/>
    </location>
</feature>
<reference evidence="5 6" key="1">
    <citation type="submission" date="2020-05" db="EMBL/GenBank/DDBJ databases">
        <title>Complete genome sequence of Gemmatimonas greenlandica TET16.</title>
        <authorList>
            <person name="Zeng Y."/>
        </authorList>
    </citation>
    <scope>NUCLEOTIDE SEQUENCE [LARGE SCALE GENOMIC DNA]</scope>
    <source>
        <strain evidence="5 6">TET16</strain>
    </source>
</reference>
<dbReference type="GO" id="GO:0030429">
    <property type="term" value="F:kynureninase activity"/>
    <property type="evidence" value="ECO:0007669"/>
    <property type="project" value="InterPro"/>
</dbReference>
<keyword evidence="6" id="KW-1185">Reference proteome</keyword>
<dbReference type="PANTHER" id="PTHR14084">
    <property type="entry name" value="KYNURENINASE"/>
    <property type="match status" value="1"/>
</dbReference>
<dbReference type="PANTHER" id="PTHR14084:SF0">
    <property type="entry name" value="KYNURENINASE"/>
    <property type="match status" value="1"/>
</dbReference>
<keyword evidence="5" id="KW-0032">Aminotransferase</keyword>
<dbReference type="GO" id="GO:0008483">
    <property type="term" value="F:transaminase activity"/>
    <property type="evidence" value="ECO:0007669"/>
    <property type="project" value="UniProtKB-KW"/>
</dbReference>
<dbReference type="SUPFAM" id="SSF53383">
    <property type="entry name" value="PLP-dependent transferases"/>
    <property type="match status" value="1"/>
</dbReference>
<dbReference type="InterPro" id="IPR015422">
    <property type="entry name" value="PyrdxlP-dep_Trfase_small"/>
</dbReference>
<accession>A0A6M4IPL5</accession>
<organism evidence="5 6">
    <name type="scientific">Gemmatimonas groenlandica</name>
    <dbReference type="NCBI Taxonomy" id="2732249"/>
    <lineage>
        <taxon>Bacteria</taxon>
        <taxon>Pseudomonadati</taxon>
        <taxon>Gemmatimonadota</taxon>
        <taxon>Gemmatimonadia</taxon>
        <taxon>Gemmatimonadales</taxon>
        <taxon>Gemmatimonadaceae</taxon>
        <taxon>Gemmatimonas</taxon>
    </lineage>
</organism>
<dbReference type="GO" id="GO:0043420">
    <property type="term" value="P:anthranilate metabolic process"/>
    <property type="evidence" value="ECO:0007669"/>
    <property type="project" value="TreeGrafter"/>
</dbReference>
<name>A0A6M4IPL5_9BACT</name>
<keyword evidence="3" id="KW-0663">Pyridoxal phosphate</keyword>
<keyword evidence="2" id="KW-0378">Hydrolase</keyword>
<dbReference type="GO" id="GO:0009435">
    <property type="term" value="P:NAD+ biosynthetic process"/>
    <property type="evidence" value="ECO:0007669"/>
    <property type="project" value="InterPro"/>
</dbReference>
<dbReference type="InterPro" id="IPR000192">
    <property type="entry name" value="Aminotrans_V_dom"/>
</dbReference>